<organism evidence="2 3">
    <name type="scientific">Mytilus coruscus</name>
    <name type="common">Sea mussel</name>
    <dbReference type="NCBI Taxonomy" id="42192"/>
    <lineage>
        <taxon>Eukaryota</taxon>
        <taxon>Metazoa</taxon>
        <taxon>Spiralia</taxon>
        <taxon>Lophotrochozoa</taxon>
        <taxon>Mollusca</taxon>
        <taxon>Bivalvia</taxon>
        <taxon>Autobranchia</taxon>
        <taxon>Pteriomorphia</taxon>
        <taxon>Mytilida</taxon>
        <taxon>Mytiloidea</taxon>
        <taxon>Mytilidae</taxon>
        <taxon>Mytilinae</taxon>
        <taxon>Mytilus</taxon>
    </lineage>
</organism>
<dbReference type="Proteomes" id="UP000507470">
    <property type="component" value="Unassembled WGS sequence"/>
</dbReference>
<feature type="compositionally biased region" description="Basic and acidic residues" evidence="1">
    <location>
        <begin position="1"/>
        <end position="15"/>
    </location>
</feature>
<keyword evidence="3" id="KW-1185">Reference proteome</keyword>
<evidence type="ECO:0000313" key="2">
    <source>
        <dbReference type="EMBL" id="CAC5413897.1"/>
    </source>
</evidence>
<evidence type="ECO:0000313" key="3">
    <source>
        <dbReference type="Proteomes" id="UP000507470"/>
    </source>
</evidence>
<dbReference type="AlphaFoldDB" id="A0A6J8E0H0"/>
<dbReference type="EMBL" id="CACVKT020008264">
    <property type="protein sequence ID" value="CAC5413897.1"/>
    <property type="molecule type" value="Genomic_DNA"/>
</dbReference>
<accession>A0A6J8E0H0</accession>
<evidence type="ECO:0000256" key="1">
    <source>
        <dbReference type="SAM" id="MobiDB-lite"/>
    </source>
</evidence>
<reference evidence="2 3" key="1">
    <citation type="submission" date="2020-06" db="EMBL/GenBank/DDBJ databases">
        <authorList>
            <person name="Li R."/>
            <person name="Bekaert M."/>
        </authorList>
    </citation>
    <scope>NUCLEOTIDE SEQUENCE [LARGE SCALE GENOMIC DNA]</scope>
    <source>
        <strain evidence="3">wild</strain>
    </source>
</reference>
<protein>
    <submittedName>
        <fullName evidence="2">Uncharacterized protein</fullName>
    </submittedName>
</protein>
<feature type="region of interest" description="Disordered" evidence="1">
    <location>
        <begin position="1"/>
        <end position="21"/>
    </location>
</feature>
<name>A0A6J8E0H0_MYTCO</name>
<proteinExistence type="predicted"/>
<sequence>MLRGKSTDNSKENSKLKPSTKRRFSFGFRSSNFRRQETSHAEAYEETVINHKQTFARKAIKSKLLKISKSIKKIRRQTVATIEDEYDTPNPVIESNERHGLPVPYKSTSPLVITNRCNNLASEHFVESGGLKNRNKKEHIIVTNISIPISQTIFKSKRYSKRKGYRLL</sequence>
<gene>
    <name evidence="2" type="ORF">MCOR_46752</name>
</gene>